<evidence type="ECO:0000313" key="6">
    <source>
        <dbReference type="EMBL" id="VVD00782.1"/>
    </source>
</evidence>
<reference evidence="6 7" key="1">
    <citation type="submission" date="2017-07" db="EMBL/GenBank/DDBJ databases">
        <authorList>
            <person name="Talla V."/>
            <person name="Backstrom N."/>
        </authorList>
    </citation>
    <scope>NUCLEOTIDE SEQUENCE [LARGE SCALE GENOMIC DNA]</scope>
</reference>
<dbReference type="InterPro" id="IPR001360">
    <property type="entry name" value="Glyco_hydro_1"/>
</dbReference>
<keyword evidence="5" id="KW-0732">Signal</keyword>
<feature type="chain" id="PRO_5022738349" description="Beta-glucosidase" evidence="5">
    <location>
        <begin position="29"/>
        <end position="486"/>
    </location>
</feature>
<evidence type="ECO:0000256" key="2">
    <source>
        <dbReference type="ARBA" id="ARBA00022801"/>
    </source>
</evidence>
<dbReference type="PANTHER" id="PTHR10353:SF36">
    <property type="entry name" value="LP05116P"/>
    <property type="match status" value="1"/>
</dbReference>
<evidence type="ECO:0008006" key="8">
    <source>
        <dbReference type="Google" id="ProtNLM"/>
    </source>
</evidence>
<proteinExistence type="inferred from homology"/>
<dbReference type="InterPro" id="IPR033132">
    <property type="entry name" value="GH_1_N_CS"/>
</dbReference>
<dbReference type="GO" id="GO:0008422">
    <property type="term" value="F:beta-glucosidase activity"/>
    <property type="evidence" value="ECO:0007669"/>
    <property type="project" value="TreeGrafter"/>
</dbReference>
<keyword evidence="3" id="KW-0326">Glycosidase</keyword>
<comment type="similarity">
    <text evidence="1 4">Belongs to the glycosyl hydrolase 1 family.</text>
</comment>
<organism evidence="6 7">
    <name type="scientific">Leptidea sinapis</name>
    <dbReference type="NCBI Taxonomy" id="189913"/>
    <lineage>
        <taxon>Eukaryota</taxon>
        <taxon>Metazoa</taxon>
        <taxon>Ecdysozoa</taxon>
        <taxon>Arthropoda</taxon>
        <taxon>Hexapoda</taxon>
        <taxon>Insecta</taxon>
        <taxon>Pterygota</taxon>
        <taxon>Neoptera</taxon>
        <taxon>Endopterygota</taxon>
        <taxon>Lepidoptera</taxon>
        <taxon>Glossata</taxon>
        <taxon>Ditrysia</taxon>
        <taxon>Papilionoidea</taxon>
        <taxon>Pieridae</taxon>
        <taxon>Dismorphiinae</taxon>
        <taxon>Leptidea</taxon>
    </lineage>
</organism>
<sequence length="486" mass="56475">MLISNMNNIKSGITLHLYFLGCVALSTAEYFVENTRKFPDGFMFGAATSAYQIEGAWNVDGKSESVWDHITHKRPCVLSKCETGDDAANSYYLYKEDVKMMRDLGLDFYRFSISWTRILPTGFPDKINEAGKNYYNNLIDEMLKYNITPMVTMFHVDLPQKLYQMGGWTNPYVVDWFSDYARVLFELFGDRVKRWLTINEPRETCNQEFATGYKDLYGVAEYLCAKNVLLAHATAYHIYNNEFRDSQDGQIGIWGQFTHPIFSENGDFPEKMKQLIEYKSFMQGFKRSRLPKLSSREVAMIKGSADFLALNHYSTEIVYRNESTSGFFESPSFYDDVNVIKYVPYEWKNTGSGVMNVPWGIYKLLTKIREDYGNPPVYISENGYAGKSGIIDDNRILYMKEYLNAILDAMEEGSDIRMYTAWSLMDNFEWGSGYDTKYGLYEVNFTSGNFERVPRKSAYFYRSLLKKRILDMNYETDMSVPIYESN</sequence>
<dbReference type="PRINTS" id="PR00131">
    <property type="entry name" value="GLHYDRLASE1"/>
</dbReference>
<keyword evidence="2" id="KW-0378">Hydrolase</keyword>
<feature type="signal peptide" evidence="5">
    <location>
        <begin position="1"/>
        <end position="28"/>
    </location>
</feature>
<evidence type="ECO:0000313" key="7">
    <source>
        <dbReference type="Proteomes" id="UP000324832"/>
    </source>
</evidence>
<evidence type="ECO:0000256" key="5">
    <source>
        <dbReference type="SAM" id="SignalP"/>
    </source>
</evidence>
<keyword evidence="7" id="KW-1185">Reference proteome</keyword>
<dbReference type="Proteomes" id="UP000324832">
    <property type="component" value="Unassembled WGS sequence"/>
</dbReference>
<dbReference type="GO" id="GO:0005975">
    <property type="term" value="P:carbohydrate metabolic process"/>
    <property type="evidence" value="ECO:0007669"/>
    <property type="project" value="InterPro"/>
</dbReference>
<dbReference type="PROSITE" id="PS00653">
    <property type="entry name" value="GLYCOSYL_HYDROL_F1_2"/>
    <property type="match status" value="1"/>
</dbReference>
<accession>A0A5E4QUB8</accession>
<protein>
    <recommendedName>
        <fullName evidence="8">Beta-glucosidase</fullName>
    </recommendedName>
</protein>
<evidence type="ECO:0000256" key="1">
    <source>
        <dbReference type="ARBA" id="ARBA00010838"/>
    </source>
</evidence>
<evidence type="ECO:0000256" key="4">
    <source>
        <dbReference type="RuleBase" id="RU003690"/>
    </source>
</evidence>
<dbReference type="Gene3D" id="3.20.20.80">
    <property type="entry name" value="Glycosidases"/>
    <property type="match status" value="2"/>
</dbReference>
<dbReference type="EMBL" id="FZQP02004978">
    <property type="protein sequence ID" value="VVD00782.1"/>
    <property type="molecule type" value="Genomic_DNA"/>
</dbReference>
<evidence type="ECO:0000256" key="3">
    <source>
        <dbReference type="ARBA" id="ARBA00023295"/>
    </source>
</evidence>
<name>A0A5E4QUB8_9NEOP</name>
<gene>
    <name evidence="6" type="ORF">LSINAPIS_LOCUS11349</name>
</gene>
<dbReference type="SUPFAM" id="SSF51445">
    <property type="entry name" value="(Trans)glycosidases"/>
    <property type="match status" value="1"/>
</dbReference>
<dbReference type="PANTHER" id="PTHR10353">
    <property type="entry name" value="GLYCOSYL HYDROLASE"/>
    <property type="match status" value="1"/>
</dbReference>
<dbReference type="Pfam" id="PF00232">
    <property type="entry name" value="Glyco_hydro_1"/>
    <property type="match status" value="2"/>
</dbReference>
<dbReference type="AlphaFoldDB" id="A0A5E4QUB8"/>
<dbReference type="InterPro" id="IPR017853">
    <property type="entry name" value="GH"/>
</dbReference>